<evidence type="ECO:0000313" key="5">
    <source>
        <dbReference type="Proteomes" id="UP001222027"/>
    </source>
</evidence>
<evidence type="ECO:0000256" key="3">
    <source>
        <dbReference type="SAM" id="MobiDB-lite"/>
    </source>
</evidence>
<comment type="caution">
    <text evidence="4">The sequence shown here is derived from an EMBL/GenBank/DDBJ whole genome shotgun (WGS) entry which is preliminary data.</text>
</comment>
<feature type="coiled-coil region" evidence="2">
    <location>
        <begin position="617"/>
        <end position="644"/>
    </location>
</feature>
<dbReference type="EMBL" id="JAQQAF010000003">
    <property type="protein sequence ID" value="KAJ8498061.1"/>
    <property type="molecule type" value="Genomic_DNA"/>
</dbReference>
<dbReference type="PANTHER" id="PTHR23160">
    <property type="entry name" value="SYNAPTONEMAL COMPLEX PROTEIN-RELATED"/>
    <property type="match status" value="1"/>
</dbReference>
<dbReference type="Proteomes" id="UP001222027">
    <property type="component" value="Unassembled WGS sequence"/>
</dbReference>
<feature type="compositionally biased region" description="Basic and acidic residues" evidence="3">
    <location>
        <begin position="168"/>
        <end position="179"/>
    </location>
</feature>
<evidence type="ECO:0000313" key="4">
    <source>
        <dbReference type="EMBL" id="KAJ8498061.1"/>
    </source>
</evidence>
<protein>
    <recommendedName>
        <fullName evidence="6">WEB family protein</fullName>
    </recommendedName>
</protein>
<feature type="compositionally biased region" description="Basic and acidic residues" evidence="3">
    <location>
        <begin position="690"/>
        <end position="717"/>
    </location>
</feature>
<evidence type="ECO:0000256" key="1">
    <source>
        <dbReference type="ARBA" id="ARBA00023054"/>
    </source>
</evidence>
<dbReference type="GO" id="GO:0007131">
    <property type="term" value="P:reciprocal meiotic recombination"/>
    <property type="evidence" value="ECO:0007669"/>
    <property type="project" value="TreeGrafter"/>
</dbReference>
<sequence>MLPSRARSGLHEDSNNKNTQGTLKVSKISRTRSATLDTRSPLPMAELSSPVSKPRVSVNRSPKSANSKTPNKKTSTPDKLPQAAKASELQEKLDAVEMDLKKAKEQLASVELEKMKANEELNKVKMSADEVNEKFQEATVAKKKAEEALEIEKFQFNELEQASKKAAQKREEEFQKELKNVQSQHNQDVSALNSMNQELQRIKMELIDVTNAKEIALVQATDAKKTAEIYEEKVELLSEEVSQLKALHDSKLDSMNKEAADTIKKLDAEVTNLKFELERAKTAQEKLVQMEALVEKLQLEMIDARKGELDVAQLVDEWRKKAEMLKIDLEEAYQSEKSASDSLAAMMEKLEASKFLFDDAESEISTLRGTIKSLEIEVAKQKIDLEESDRQLDLTQQDALNIGKTIELLKLELHNLEEEKLQAINSEKVTASKIKSLIEENNKLMDDLKNSKDEEAKAKKAIEDLASALQAMSIEAREKDERLLKTQTEIEESQADIEQLNIALRNTKERYEVMLDEARYEVVCLKKILERFETEASNTNNEWDEKEFSFVNTIKELEEETVTLKVEMSKMVDLQKLANQKTLVVKEDVSEMLTKLRLVESGTNSAYKEAEASKYESLQLKETLLDMENELQSITQENDDLCIQEAAATHKVRELSAALKQAISDKIEENCEISDSGEYNLEKNDSEVPYKNLEDHHKQDHKQKEKRKEIENVKEDLVEVMENGLSSERNHEDESTDDDLQLKMNGSSNNLTNGMTGSIDDETTLTAKQHQQQKKKKPLLHKFGNLLKKGNH</sequence>
<keyword evidence="5" id="KW-1185">Reference proteome</keyword>
<gene>
    <name evidence="4" type="ORF">OPV22_008613</name>
</gene>
<dbReference type="PANTHER" id="PTHR23160:SF20">
    <property type="entry name" value="OS02G0439200 PROTEIN"/>
    <property type="match status" value="1"/>
</dbReference>
<evidence type="ECO:0008006" key="6">
    <source>
        <dbReference type="Google" id="ProtNLM"/>
    </source>
</evidence>
<proteinExistence type="predicted"/>
<feature type="compositionally biased region" description="Polar residues" evidence="3">
    <location>
        <begin position="744"/>
        <end position="756"/>
    </location>
</feature>
<feature type="compositionally biased region" description="Basic residues" evidence="3">
    <location>
        <begin position="771"/>
        <end position="780"/>
    </location>
</feature>
<dbReference type="AlphaFoldDB" id="A0AAV8R705"/>
<reference evidence="4 5" key="1">
    <citation type="submission" date="2022-12" db="EMBL/GenBank/DDBJ databases">
        <title>Chromosome-scale assembly of the Ensete ventricosum genome.</title>
        <authorList>
            <person name="Dussert Y."/>
            <person name="Stocks J."/>
            <person name="Wendawek A."/>
            <person name="Woldeyes F."/>
            <person name="Nichols R.A."/>
            <person name="Borrell J.S."/>
        </authorList>
    </citation>
    <scope>NUCLEOTIDE SEQUENCE [LARGE SCALE GENOMIC DNA]</scope>
    <source>
        <strain evidence="5">cv. Maze</strain>
        <tissue evidence="4">Seeds</tissue>
    </source>
</reference>
<keyword evidence="1 2" id="KW-0175">Coiled coil</keyword>
<name>A0AAV8R705_ENSVE</name>
<feature type="region of interest" description="Disordered" evidence="3">
    <location>
        <begin position="167"/>
        <end position="188"/>
    </location>
</feature>
<feature type="compositionally biased region" description="Polar residues" evidence="3">
    <location>
        <begin position="58"/>
        <end position="74"/>
    </location>
</feature>
<accession>A0AAV8R705</accession>
<feature type="region of interest" description="Disordered" evidence="3">
    <location>
        <begin position="690"/>
        <end position="792"/>
    </location>
</feature>
<organism evidence="4 5">
    <name type="scientific">Ensete ventricosum</name>
    <name type="common">Abyssinian banana</name>
    <name type="synonym">Musa ensete</name>
    <dbReference type="NCBI Taxonomy" id="4639"/>
    <lineage>
        <taxon>Eukaryota</taxon>
        <taxon>Viridiplantae</taxon>
        <taxon>Streptophyta</taxon>
        <taxon>Embryophyta</taxon>
        <taxon>Tracheophyta</taxon>
        <taxon>Spermatophyta</taxon>
        <taxon>Magnoliopsida</taxon>
        <taxon>Liliopsida</taxon>
        <taxon>Zingiberales</taxon>
        <taxon>Musaceae</taxon>
        <taxon>Ensete</taxon>
    </lineage>
</organism>
<feature type="region of interest" description="Disordered" evidence="3">
    <location>
        <begin position="1"/>
        <end position="89"/>
    </location>
</feature>
<evidence type="ECO:0000256" key="2">
    <source>
        <dbReference type="SAM" id="Coils"/>
    </source>
</evidence>